<evidence type="ECO:0000313" key="1">
    <source>
        <dbReference type="EMBL" id="CAH1430326.1"/>
    </source>
</evidence>
<evidence type="ECO:0000313" key="2">
    <source>
        <dbReference type="Proteomes" id="UP001157418"/>
    </source>
</evidence>
<protein>
    <submittedName>
        <fullName evidence="1">Uncharacterized protein</fullName>
    </submittedName>
</protein>
<comment type="caution">
    <text evidence="1">The sequence shown here is derived from an EMBL/GenBank/DDBJ whole genome shotgun (WGS) entry which is preliminary data.</text>
</comment>
<gene>
    <name evidence="1" type="ORF">LVIROSA_LOCUS17110</name>
</gene>
<dbReference type="EMBL" id="CAKMRJ010003334">
    <property type="protein sequence ID" value="CAH1430326.1"/>
    <property type="molecule type" value="Genomic_DNA"/>
</dbReference>
<proteinExistence type="predicted"/>
<reference evidence="1 2" key="1">
    <citation type="submission" date="2022-01" db="EMBL/GenBank/DDBJ databases">
        <authorList>
            <person name="Xiong W."/>
            <person name="Schranz E."/>
        </authorList>
    </citation>
    <scope>NUCLEOTIDE SEQUENCE [LARGE SCALE GENOMIC DNA]</scope>
</reference>
<organism evidence="1 2">
    <name type="scientific">Lactuca virosa</name>
    <dbReference type="NCBI Taxonomy" id="75947"/>
    <lineage>
        <taxon>Eukaryota</taxon>
        <taxon>Viridiplantae</taxon>
        <taxon>Streptophyta</taxon>
        <taxon>Embryophyta</taxon>
        <taxon>Tracheophyta</taxon>
        <taxon>Spermatophyta</taxon>
        <taxon>Magnoliopsida</taxon>
        <taxon>eudicotyledons</taxon>
        <taxon>Gunneridae</taxon>
        <taxon>Pentapetalae</taxon>
        <taxon>asterids</taxon>
        <taxon>campanulids</taxon>
        <taxon>Asterales</taxon>
        <taxon>Asteraceae</taxon>
        <taxon>Cichorioideae</taxon>
        <taxon>Cichorieae</taxon>
        <taxon>Lactucinae</taxon>
        <taxon>Lactuca</taxon>
    </lineage>
</organism>
<keyword evidence="2" id="KW-1185">Reference proteome</keyword>
<name>A0AAU9MTF0_9ASTR</name>
<dbReference type="Proteomes" id="UP001157418">
    <property type="component" value="Unassembled WGS sequence"/>
</dbReference>
<sequence length="229" mass="25198">MIKHQAPHVQVNNANGGYGYQDTRMQLYSPVNTLEEQTRQFSLNIPRAREETLSRHSILSPNGLRGQHPAPTFNVAVRYPSNIDLSPVEIPREKKLHLLENGASVEKISSNLEHEKPSKPPPIQMEIIRQPSPPPVLAEVQDLIPTASPPVTDAGPASLKLNSTDGVVVSESPLDHVSTLEKAIASAKVTRERALRNWVFDETAGNIHREFGSGYPGGNQCASIYDIHQ</sequence>
<accession>A0AAU9MTF0</accession>
<dbReference type="AlphaFoldDB" id="A0AAU9MTF0"/>